<feature type="domain" description="HD-GYP" evidence="2">
    <location>
        <begin position="101"/>
        <end position="298"/>
    </location>
</feature>
<dbReference type="InterPro" id="IPR037522">
    <property type="entry name" value="HD_GYP_dom"/>
</dbReference>
<dbReference type="SUPFAM" id="SSF109604">
    <property type="entry name" value="HD-domain/PDEase-like"/>
    <property type="match status" value="1"/>
</dbReference>
<reference evidence="3 4" key="1">
    <citation type="submission" date="2019-08" db="EMBL/GenBank/DDBJ databases">
        <title>In-depth cultivation of the pig gut microbiome towards novel bacterial diversity and tailored functional studies.</title>
        <authorList>
            <person name="Wylensek D."/>
            <person name="Hitch T.C.A."/>
            <person name="Clavel T."/>
        </authorList>
    </citation>
    <scope>NUCLEOTIDE SEQUENCE [LARGE SCALE GENOMIC DNA]</scope>
    <source>
        <strain evidence="3 4">WCA-693-APC-5D-A</strain>
    </source>
</reference>
<dbReference type="InterPro" id="IPR006674">
    <property type="entry name" value="HD_domain"/>
</dbReference>
<evidence type="ECO:0000259" key="1">
    <source>
        <dbReference type="PROSITE" id="PS51831"/>
    </source>
</evidence>
<protein>
    <submittedName>
        <fullName evidence="3">HD domain-containing protein</fullName>
    </submittedName>
</protein>
<feature type="domain" description="HD" evidence="1">
    <location>
        <begin position="123"/>
        <end position="247"/>
    </location>
</feature>
<keyword evidence="4" id="KW-1185">Reference proteome</keyword>
<dbReference type="AlphaFoldDB" id="A0A6I2UED4"/>
<evidence type="ECO:0000259" key="2">
    <source>
        <dbReference type="PROSITE" id="PS51832"/>
    </source>
</evidence>
<proteinExistence type="predicted"/>
<sequence length="343" mass="38883">MELARTVVNDDMVVILSENTLLTKAHITRLSFLNIPQVYVKDEYELSPNYQSVMTIFNRSNAFAAEYREVIREVNNIFEATTNNGEIPVEKTQTLVQDSLAPMSKQSGVIDYLYGLNHMADDLYNHSMRVSILAGVIGKWMYKKASVVNELILAGFLHDIGKTKFPPRLQSRRVETLNGEDFERYMQHTIDGSHLLNENKKIPEGVKLAALQHHECMDGSGFPFATKGEEIHEYARIIAIADLYDNITTEREGFVRQTPFTAIAKITEQMYTKLDPTISVAILKRIKDAFLGSTVVLNNGLAGTIINYPHDFAEHPLVRIDQDNVIDLNQHKGIKIVEYNPKQ</sequence>
<evidence type="ECO:0000313" key="4">
    <source>
        <dbReference type="Proteomes" id="UP000433181"/>
    </source>
</evidence>
<dbReference type="Pfam" id="PF13487">
    <property type="entry name" value="HD_5"/>
    <property type="match status" value="1"/>
</dbReference>
<dbReference type="InterPro" id="IPR003607">
    <property type="entry name" value="HD/PDEase_dom"/>
</dbReference>
<gene>
    <name evidence="3" type="ORF">FYJ84_03315</name>
</gene>
<dbReference type="PANTHER" id="PTHR43155">
    <property type="entry name" value="CYCLIC DI-GMP PHOSPHODIESTERASE PA4108-RELATED"/>
    <property type="match status" value="1"/>
</dbReference>
<dbReference type="Gene3D" id="1.10.3210.10">
    <property type="entry name" value="Hypothetical protein af1432"/>
    <property type="match status" value="1"/>
</dbReference>
<name>A0A6I2UED4_9FIRM</name>
<evidence type="ECO:0000313" key="3">
    <source>
        <dbReference type="EMBL" id="MSU08020.1"/>
    </source>
</evidence>
<dbReference type="SMART" id="SM00471">
    <property type="entry name" value="HDc"/>
    <property type="match status" value="1"/>
</dbReference>
<dbReference type="PROSITE" id="PS51832">
    <property type="entry name" value="HD_GYP"/>
    <property type="match status" value="1"/>
</dbReference>
<dbReference type="CDD" id="cd00077">
    <property type="entry name" value="HDc"/>
    <property type="match status" value="1"/>
</dbReference>
<comment type="caution">
    <text evidence="3">The sequence shown here is derived from an EMBL/GenBank/DDBJ whole genome shotgun (WGS) entry which is preliminary data.</text>
</comment>
<organism evidence="3 4">
    <name type="scientific">Anaerovibrio slackiae</name>
    <dbReference type="NCBI Taxonomy" id="2652309"/>
    <lineage>
        <taxon>Bacteria</taxon>
        <taxon>Bacillati</taxon>
        <taxon>Bacillota</taxon>
        <taxon>Negativicutes</taxon>
        <taxon>Selenomonadales</taxon>
        <taxon>Selenomonadaceae</taxon>
        <taxon>Anaerovibrio</taxon>
    </lineage>
</organism>
<accession>A0A6I2UED4</accession>
<dbReference type="EMBL" id="VUNR01000004">
    <property type="protein sequence ID" value="MSU08020.1"/>
    <property type="molecule type" value="Genomic_DNA"/>
</dbReference>
<dbReference type="PANTHER" id="PTHR43155:SF2">
    <property type="entry name" value="CYCLIC DI-GMP PHOSPHODIESTERASE PA4108"/>
    <property type="match status" value="1"/>
</dbReference>
<dbReference type="PROSITE" id="PS51831">
    <property type="entry name" value="HD"/>
    <property type="match status" value="1"/>
</dbReference>
<dbReference type="Proteomes" id="UP000433181">
    <property type="component" value="Unassembled WGS sequence"/>
</dbReference>